<dbReference type="CDD" id="cd18186">
    <property type="entry name" value="BTB_POZ_ZBTB_KLHL-like"/>
    <property type="match status" value="1"/>
</dbReference>
<reference evidence="3 4" key="1">
    <citation type="submission" date="2018-11" db="EMBL/GenBank/DDBJ databases">
        <title>Genome sequence of Saitozyma podzolica DSM 27192.</title>
        <authorList>
            <person name="Aliyu H."/>
            <person name="Gorte O."/>
            <person name="Ochsenreither K."/>
        </authorList>
    </citation>
    <scope>NUCLEOTIDE SEQUENCE [LARGE SCALE GENOMIC DNA]</scope>
    <source>
        <strain evidence="3 4">DSM 27192</strain>
    </source>
</reference>
<feature type="compositionally biased region" description="Gly residues" evidence="1">
    <location>
        <begin position="475"/>
        <end position="485"/>
    </location>
</feature>
<dbReference type="SMART" id="SM00225">
    <property type="entry name" value="BTB"/>
    <property type="match status" value="2"/>
</dbReference>
<dbReference type="Gene3D" id="3.30.710.10">
    <property type="entry name" value="Potassium Channel Kv1.1, Chain A"/>
    <property type="match status" value="2"/>
</dbReference>
<evidence type="ECO:0000259" key="2">
    <source>
        <dbReference type="PROSITE" id="PS50097"/>
    </source>
</evidence>
<sequence>MLQRFHLYSYMLTILAMSEGRSLSRSYMDPTTDLRLISSDNVVFLIHSFYLKAHSSFFRDMLSNPSLKAETEGKRSPKPLPIDACARDLRIFLDYFHQNEPPPPSEYERLLSVLRLCDLFGCHIIIERITLRLPEYAEAAPWEIFCLASKLDQVNVAKDAIRHFGRLDFKPLPCYLPLVKAQQCRLPYLLGLFRAIADSSGKLFILERPQLVLRIDHFDVSERFQPVRQAQTQRPLGAGSSALFLSLVFRRLVGGSTHSRSRIGALAFNEFMSCPEGVPADLYPTFLGPLWTLSANLARSLLSRTLPMQRDDDCVLVVVVPQIQYSSTIPLSADLAVAPTSGKNGSFNLSCTDETAEHIVRLVIASCCTASVAPTLLAKSLRILNSGYKRRPRVPSPSISPHSDLSTLSQLPLLFTAEPVSSHRSRPFVHHTTRPQDPRPTDQDHPASSLVASIMSDDHSLGSPFTPSSAALNGNGHGHGNGKFNGNGATAYSDPDADVELKSTDGRVFKVHSYFLKAHSAYFRKVLESGIPSDPIPINANTKVLKLYLDLVHYKSIPPSWVWQHKDAVLKLSDELGSPGPAERALFVLHERVHKDPWAMFCLASQKGNVSLAKSALKALADAGADANPEGHQHRDITSLTPGQVAHVTLPYLLGLYNAALAVQHEHPHGHAHSHAHQHEISWKAIADRFSPVMA</sequence>
<dbReference type="EMBL" id="RSCD01000027">
    <property type="protein sequence ID" value="RSH82320.1"/>
    <property type="molecule type" value="Genomic_DNA"/>
</dbReference>
<dbReference type="InterPro" id="IPR011333">
    <property type="entry name" value="SKP1/BTB/POZ_sf"/>
</dbReference>
<evidence type="ECO:0000313" key="4">
    <source>
        <dbReference type="Proteomes" id="UP000279259"/>
    </source>
</evidence>
<feature type="domain" description="BTB" evidence="2">
    <location>
        <begin position="497"/>
        <end position="561"/>
    </location>
</feature>
<evidence type="ECO:0000313" key="3">
    <source>
        <dbReference type="EMBL" id="RSH82320.1"/>
    </source>
</evidence>
<feature type="domain" description="BTB" evidence="2">
    <location>
        <begin position="32"/>
        <end position="105"/>
    </location>
</feature>
<proteinExistence type="predicted"/>
<dbReference type="OrthoDB" id="3266199at2759"/>
<keyword evidence="4" id="KW-1185">Reference proteome</keyword>
<evidence type="ECO:0000256" key="1">
    <source>
        <dbReference type="SAM" id="MobiDB-lite"/>
    </source>
</evidence>
<dbReference type="AlphaFoldDB" id="A0A427XU01"/>
<feature type="region of interest" description="Disordered" evidence="1">
    <location>
        <begin position="464"/>
        <end position="489"/>
    </location>
</feature>
<dbReference type="STRING" id="1890683.A0A427XU01"/>
<dbReference type="SUPFAM" id="SSF54695">
    <property type="entry name" value="POZ domain"/>
    <property type="match status" value="2"/>
</dbReference>
<feature type="compositionally biased region" description="Basic and acidic residues" evidence="1">
    <location>
        <begin position="434"/>
        <end position="445"/>
    </location>
</feature>
<organism evidence="3 4">
    <name type="scientific">Saitozyma podzolica</name>
    <dbReference type="NCBI Taxonomy" id="1890683"/>
    <lineage>
        <taxon>Eukaryota</taxon>
        <taxon>Fungi</taxon>
        <taxon>Dikarya</taxon>
        <taxon>Basidiomycota</taxon>
        <taxon>Agaricomycotina</taxon>
        <taxon>Tremellomycetes</taxon>
        <taxon>Tremellales</taxon>
        <taxon>Trimorphomycetaceae</taxon>
        <taxon>Saitozyma</taxon>
    </lineage>
</organism>
<name>A0A427XU01_9TREE</name>
<gene>
    <name evidence="3" type="ORF">EHS25_006030</name>
</gene>
<dbReference type="InterPro" id="IPR000210">
    <property type="entry name" value="BTB/POZ_dom"/>
</dbReference>
<protein>
    <recommendedName>
        <fullName evidence="2">BTB domain-containing protein</fullName>
    </recommendedName>
</protein>
<feature type="region of interest" description="Disordered" evidence="1">
    <location>
        <begin position="422"/>
        <end position="447"/>
    </location>
</feature>
<feature type="compositionally biased region" description="Basic residues" evidence="1">
    <location>
        <begin position="423"/>
        <end position="433"/>
    </location>
</feature>
<dbReference type="Pfam" id="PF00651">
    <property type="entry name" value="BTB"/>
    <property type="match status" value="2"/>
</dbReference>
<comment type="caution">
    <text evidence="3">The sequence shown here is derived from an EMBL/GenBank/DDBJ whole genome shotgun (WGS) entry which is preliminary data.</text>
</comment>
<dbReference type="Proteomes" id="UP000279259">
    <property type="component" value="Unassembled WGS sequence"/>
</dbReference>
<accession>A0A427XU01</accession>
<dbReference type="PROSITE" id="PS50097">
    <property type="entry name" value="BTB"/>
    <property type="match status" value="2"/>
</dbReference>